<name>A0A0F3MNY7_9RICK</name>
<keyword evidence="2" id="KW-1185">Reference proteome</keyword>
<feature type="non-terminal residue" evidence="1">
    <location>
        <position position="151"/>
    </location>
</feature>
<reference evidence="1 2" key="1">
    <citation type="submission" date="2015-02" db="EMBL/GenBank/DDBJ databases">
        <title>Genome Sequencing of Rickettsiales.</title>
        <authorList>
            <person name="Daugherty S.C."/>
            <person name="Su Q."/>
            <person name="Abolude K."/>
            <person name="Beier-Sexton M."/>
            <person name="Carlyon J.A."/>
            <person name="Carter R."/>
            <person name="Day N.P."/>
            <person name="Dumler S.J."/>
            <person name="Dyachenko V."/>
            <person name="Godinez A."/>
            <person name="Kurtti T.J."/>
            <person name="Lichay M."/>
            <person name="Mullins K.E."/>
            <person name="Ott S."/>
            <person name="Pappas-Brown V."/>
            <person name="Paris D.H."/>
            <person name="Patel P."/>
            <person name="Richards A.L."/>
            <person name="Sadzewicz L."/>
            <person name="Sears K."/>
            <person name="Seidman D."/>
            <person name="Sengamalay N."/>
            <person name="Stenos J."/>
            <person name="Tallon L.J."/>
            <person name="Vincent G."/>
            <person name="Fraser C.M."/>
            <person name="Munderloh U."/>
            <person name="Dunning-Hotopp J.C."/>
        </authorList>
    </citation>
    <scope>NUCLEOTIDE SEQUENCE [LARGE SCALE GENOMIC DNA]</scope>
    <source>
        <strain evidence="1 2">Fuller</strain>
    </source>
</reference>
<comment type="caution">
    <text evidence="1">The sequence shown here is derived from an EMBL/GenBank/DDBJ whole genome shotgun (WGS) entry which is preliminary data.</text>
</comment>
<organism evidence="1 2">
    <name type="scientific">Orientia chuto str. Dubai</name>
    <dbReference type="NCBI Taxonomy" id="1359168"/>
    <lineage>
        <taxon>Bacteria</taxon>
        <taxon>Pseudomonadati</taxon>
        <taxon>Pseudomonadota</taxon>
        <taxon>Alphaproteobacteria</taxon>
        <taxon>Rickettsiales</taxon>
        <taxon>Rickettsiaceae</taxon>
        <taxon>Rickettsieae</taxon>
        <taxon>Orientia</taxon>
    </lineage>
</organism>
<sequence>MSIHKDFDRERLSKHFVYESYDEETQLFFNRSSIGFVLLAWPLVGATVQAQNEIAEFLKNDENLPAESSLQVLMIGNHHIEHFLNNWQSYRKGNIFVELAKRRAEFLHDRAKNAGMIKDTVLLISVTIPDLNTDIDDMIRRKEALQDTFKS</sequence>
<accession>A0A0F3MNY7</accession>
<dbReference type="STRING" id="1359168.OCHUTO_0001"/>
<dbReference type="Pfam" id="PF11130">
    <property type="entry name" value="TraC_F_IV"/>
    <property type="match status" value="1"/>
</dbReference>
<evidence type="ECO:0000313" key="1">
    <source>
        <dbReference type="EMBL" id="KJV57493.1"/>
    </source>
</evidence>
<proteinExistence type="predicted"/>
<dbReference type="OrthoDB" id="7166089at2"/>
<dbReference type="EMBL" id="LANP01000001">
    <property type="protein sequence ID" value="KJV57493.1"/>
    <property type="molecule type" value="Genomic_DNA"/>
</dbReference>
<dbReference type="InterPro" id="IPR025955">
    <property type="entry name" value="TraC/Conjuga_ATPase"/>
</dbReference>
<gene>
    <name evidence="1" type="ORF">OCHUTO_0001</name>
</gene>
<dbReference type="RefSeq" id="WP_045796849.1">
    <property type="nucleotide sequence ID" value="NZ_LANP01000001.1"/>
</dbReference>
<evidence type="ECO:0000313" key="2">
    <source>
        <dbReference type="Proteomes" id="UP000033616"/>
    </source>
</evidence>
<dbReference type="AlphaFoldDB" id="A0A0F3MNY7"/>
<dbReference type="Proteomes" id="UP000033616">
    <property type="component" value="Unassembled WGS sequence"/>
</dbReference>
<protein>
    <submittedName>
        <fullName evidence="1">F pilus assembly Type-IV secretion system for plasmid transfer family protein</fullName>
    </submittedName>
</protein>